<name>A0A1I8JS66_9PLAT</name>
<feature type="compositionally biased region" description="Basic and acidic residues" evidence="1">
    <location>
        <begin position="172"/>
        <end position="187"/>
    </location>
</feature>
<dbReference type="InterPro" id="IPR013320">
    <property type="entry name" value="ConA-like_dom_sf"/>
</dbReference>
<evidence type="ECO:0000256" key="1">
    <source>
        <dbReference type="SAM" id="MobiDB-lite"/>
    </source>
</evidence>
<dbReference type="SUPFAM" id="SSF49899">
    <property type="entry name" value="Concanavalin A-like lectins/glucanases"/>
    <property type="match status" value="1"/>
</dbReference>
<feature type="region of interest" description="Disordered" evidence="1">
    <location>
        <begin position="13"/>
        <end position="39"/>
    </location>
</feature>
<sequence>PAAAAPARLRWRPLRAATPVRPRPLPKRRHLPLRPRRPPPWRLPDPLPNCRRHYSGTNCANFDCMAYLNNCNGLGPLRLLQRAPTVAAQCENGYTGSTCDIRPELCGDFDCRNGGLCRVISGRRSCDCSRSGYLSEPGSDGLCTPPGPRAGRLLRPPRHSAPTHTTPTNIRRLPDVSRHRHHPDVQRHQRPVLVAGGEDGQLKINRQGVRHVINARPHGGLDNGGYHTVYIERLGGQFRVFVDDQLAPVLSTSLDNYKSNMSSFPYHQIIFGANSDGQNLFSGTVGNFRWNGEVFGTGSFPGQRQSGPARTTSSWCPFRPLCASRRSAPTRQAYCGRFRHLQGGKLWTGLRLHSTAIRGRAATRTYQARTVLATVSNRPRGQFWQLFLKGGAVHLRGLHHRRPSDCLCRRGQRRPKSPLITGRREGQTVLSVDKVRAQEDLYALHRDLLEPDRPVRAPAACDWAAATSARGVGRPETAICFVGALR</sequence>
<evidence type="ECO:0000313" key="2">
    <source>
        <dbReference type="Proteomes" id="UP000095280"/>
    </source>
</evidence>
<dbReference type="Gene3D" id="2.60.120.200">
    <property type="match status" value="1"/>
</dbReference>
<evidence type="ECO:0000313" key="3">
    <source>
        <dbReference type="WBParaSite" id="snap_masked-unitig_6693-processed-gene-0.1-mRNA-1"/>
    </source>
</evidence>
<accession>A0A1I8JS66</accession>
<feature type="region of interest" description="Disordered" evidence="1">
    <location>
        <begin position="134"/>
        <end position="190"/>
    </location>
</feature>
<feature type="compositionally biased region" description="Basic residues" evidence="1">
    <location>
        <begin position="24"/>
        <end position="39"/>
    </location>
</feature>
<dbReference type="AlphaFoldDB" id="A0A1I8JS66"/>
<organism evidence="2 3">
    <name type="scientific">Macrostomum lignano</name>
    <dbReference type="NCBI Taxonomy" id="282301"/>
    <lineage>
        <taxon>Eukaryota</taxon>
        <taxon>Metazoa</taxon>
        <taxon>Spiralia</taxon>
        <taxon>Lophotrochozoa</taxon>
        <taxon>Platyhelminthes</taxon>
        <taxon>Rhabditophora</taxon>
        <taxon>Macrostomorpha</taxon>
        <taxon>Macrostomida</taxon>
        <taxon>Macrostomidae</taxon>
        <taxon>Macrostomum</taxon>
    </lineage>
</organism>
<proteinExistence type="predicted"/>
<protein>
    <submittedName>
        <fullName evidence="3">EGF-like domain-containing protein</fullName>
    </submittedName>
</protein>
<reference evidence="3" key="1">
    <citation type="submission" date="2016-11" db="UniProtKB">
        <authorList>
            <consortium name="WormBaseParasite"/>
        </authorList>
    </citation>
    <scope>IDENTIFICATION</scope>
</reference>
<keyword evidence="2" id="KW-1185">Reference proteome</keyword>
<dbReference type="Proteomes" id="UP000095280">
    <property type="component" value="Unplaced"/>
</dbReference>
<dbReference type="WBParaSite" id="snap_masked-unitig_6693-processed-gene-0.1-mRNA-1">
    <property type="protein sequence ID" value="snap_masked-unitig_6693-processed-gene-0.1-mRNA-1"/>
    <property type="gene ID" value="snap_masked-unitig_6693-processed-gene-0.1"/>
</dbReference>